<feature type="compositionally biased region" description="Basic and acidic residues" evidence="6">
    <location>
        <begin position="157"/>
        <end position="174"/>
    </location>
</feature>
<dbReference type="Gene3D" id="3.30.70.3530">
    <property type="entry name" value="GCM motif"/>
    <property type="match status" value="1"/>
</dbReference>
<reference evidence="8" key="2">
    <citation type="submission" date="2007-04" db="EMBL/GenBank/DDBJ databases">
        <title>The genome of the human body louse.</title>
        <authorList>
            <consortium name="The Human Body Louse Genome Consortium"/>
            <person name="Kirkness E."/>
            <person name="Walenz B."/>
            <person name="Hass B."/>
            <person name="Bruggner R."/>
            <person name="Strausberg R."/>
        </authorList>
    </citation>
    <scope>NUCLEOTIDE SEQUENCE</scope>
    <source>
        <strain evidence="8">USDA</strain>
    </source>
</reference>
<dbReference type="InterPro" id="IPR039791">
    <property type="entry name" value="GCM"/>
</dbReference>
<dbReference type="Gene3D" id="2.20.25.670">
    <property type="entry name" value="GCM domain, large subdomain"/>
    <property type="match status" value="1"/>
</dbReference>
<keyword evidence="3" id="KW-0238">DNA-binding</keyword>
<dbReference type="InterPro" id="IPR043020">
    <property type="entry name" value="GCM_large"/>
</dbReference>
<dbReference type="PANTHER" id="PTHR12414">
    <property type="entry name" value="GLIAL CELLS MISSING RELATED/GLIDE"/>
    <property type="match status" value="1"/>
</dbReference>
<dbReference type="AlphaFoldDB" id="E0VTR9"/>
<dbReference type="Proteomes" id="UP000009046">
    <property type="component" value="Unassembled WGS sequence"/>
</dbReference>
<dbReference type="GeneID" id="8230583"/>
<reference evidence="8" key="1">
    <citation type="submission" date="2007-04" db="EMBL/GenBank/DDBJ databases">
        <title>Annotation of Pediculus humanus corporis strain USDA.</title>
        <authorList>
            <person name="Kirkness E."/>
            <person name="Hannick L."/>
            <person name="Hass B."/>
            <person name="Bruggner R."/>
            <person name="Lawson D."/>
            <person name="Bidwell S."/>
            <person name="Joardar V."/>
            <person name="Caler E."/>
            <person name="Walenz B."/>
            <person name="Inman J."/>
            <person name="Schobel S."/>
            <person name="Galinsky K."/>
            <person name="Amedeo P."/>
            <person name="Strausberg R."/>
        </authorList>
    </citation>
    <scope>NUCLEOTIDE SEQUENCE</scope>
    <source>
        <strain evidence="8">USDA</strain>
    </source>
</reference>
<evidence type="ECO:0000256" key="5">
    <source>
        <dbReference type="ARBA" id="ARBA00023242"/>
    </source>
</evidence>
<dbReference type="InterPro" id="IPR003902">
    <property type="entry name" value="Tscrpt_reg_GCM"/>
</dbReference>
<evidence type="ECO:0000313" key="9">
    <source>
        <dbReference type="EnsemblMetazoa" id="PHUM436840-PA"/>
    </source>
</evidence>
<dbReference type="GO" id="GO:0005634">
    <property type="term" value="C:nucleus"/>
    <property type="evidence" value="ECO:0007669"/>
    <property type="project" value="TreeGrafter"/>
</dbReference>
<dbReference type="EMBL" id="DS235771">
    <property type="protein sequence ID" value="EEB16775.1"/>
    <property type="molecule type" value="Genomic_DNA"/>
</dbReference>
<dbReference type="GO" id="GO:0042063">
    <property type="term" value="P:gliogenesis"/>
    <property type="evidence" value="ECO:0007669"/>
    <property type="project" value="TreeGrafter"/>
</dbReference>
<feature type="domain" description="GCM" evidence="7">
    <location>
        <begin position="20"/>
        <end position="176"/>
    </location>
</feature>
<dbReference type="InterPro" id="IPR043021">
    <property type="entry name" value="GCM_small"/>
</dbReference>
<feature type="region of interest" description="Disordered" evidence="6">
    <location>
        <begin position="157"/>
        <end position="176"/>
    </location>
</feature>
<keyword evidence="1" id="KW-0217">Developmental protein</keyword>
<dbReference type="eggNOG" id="ENOG502QU2X">
    <property type="taxonomic scope" value="Eukaryota"/>
</dbReference>
<reference evidence="9" key="3">
    <citation type="submission" date="2021-02" db="UniProtKB">
        <authorList>
            <consortium name="EnsemblMetazoa"/>
        </authorList>
    </citation>
    <scope>IDENTIFICATION</scope>
    <source>
        <strain evidence="9">USDA</strain>
    </source>
</reference>
<dbReference type="EMBL" id="AAZO01005336">
    <property type="status" value="NOT_ANNOTATED_CDS"/>
    <property type="molecule type" value="Genomic_DNA"/>
</dbReference>
<dbReference type="PANTHER" id="PTHR12414:SF8">
    <property type="entry name" value="TRANSCRIPTION FACTOR GLIAL CELLS MISSING-RELATED"/>
    <property type="match status" value="1"/>
</dbReference>
<dbReference type="InterPro" id="IPR036115">
    <property type="entry name" value="GCM_dom_sf"/>
</dbReference>
<dbReference type="GO" id="GO:0001228">
    <property type="term" value="F:DNA-binding transcription activator activity, RNA polymerase II-specific"/>
    <property type="evidence" value="ECO:0007669"/>
    <property type="project" value="InterPro"/>
</dbReference>
<dbReference type="KEGG" id="phu:Phum_PHUM436840"/>
<dbReference type="OrthoDB" id="6241117at2759"/>
<keyword evidence="2" id="KW-0805">Transcription regulation</keyword>
<dbReference type="VEuPathDB" id="VectorBase:PHUM436840"/>
<dbReference type="GO" id="GO:0000978">
    <property type="term" value="F:RNA polymerase II cis-regulatory region sequence-specific DNA binding"/>
    <property type="evidence" value="ECO:0007669"/>
    <property type="project" value="TreeGrafter"/>
</dbReference>
<proteinExistence type="predicted"/>
<evidence type="ECO:0000256" key="2">
    <source>
        <dbReference type="ARBA" id="ARBA00023015"/>
    </source>
</evidence>
<gene>
    <name evidence="9" type="primary">8230583</name>
    <name evidence="8" type="ORF">Phum_PHUM436840</name>
</gene>
<evidence type="ECO:0000256" key="1">
    <source>
        <dbReference type="ARBA" id="ARBA00022473"/>
    </source>
</evidence>
<sequence length="621" mass="70655">MNQGFSSSSSSRLQSRSRLQEWDINDTSIPQVTEFDTWEEWANGHCRMVYPSSCEEAKRHTSGWAMRNTNNHNVHILKKSCLGVLVCSQRCVLPNGDEVHLRPAICDKARKKQQGKPCPNRQCLGRLEVLACRGHCGYPVTHFWRHTEHAIFFQAKGTHDHPRPEAKSTSEARRSLGAGRRVRGLAVILARETAMGSKIMSLREGKVSESGHRLQNSSMKPMLCSSHQPPPPPLISDNNNKDSCSCSPFDCICSDFINQVQSYQQFTNHSSSLNGYDTSHYSHTLGGGGGGGGEQSSNGYYNASQNNDMLVQSCQDFPSFHGDLFQPEEIFQLDQPLRPSDQEQTNCERSPTIILDLGNGTNEKNSVKFEQEGIWTNQNQLGIADDGSSNDCTRYSNLSPNSNVFQQFSTDFNKFQDYQEYYNNNNNHNHNESFKSVENYDGRENLQFFYSNNNNNNNNVPCEKYKNVVPNFINSEIDGRNLCFTSPADTNLTNSDCRGDYRYLSTTEEMRQEEFPVTSENDCKLDVKNYSNDYGIFQDVMPIQDNFNDYYSYTVNNKICDNFEPVSGEEKTVTQSYYFFDYGIDSRPEMNPTNNSSYYQSHQHQIFHNNQSSHFQHGGSN</sequence>
<dbReference type="HOGENOM" id="CLU_440272_0_0_1"/>
<dbReference type="RefSeq" id="XP_002429513.1">
    <property type="nucleotide sequence ID" value="XM_002429468.1"/>
</dbReference>
<dbReference type="EnsemblMetazoa" id="PHUM436840-RA">
    <property type="protein sequence ID" value="PHUM436840-PA"/>
    <property type="gene ID" value="PHUM436840"/>
</dbReference>
<evidence type="ECO:0000259" key="7">
    <source>
        <dbReference type="PROSITE" id="PS50807"/>
    </source>
</evidence>
<evidence type="ECO:0000256" key="6">
    <source>
        <dbReference type="SAM" id="MobiDB-lite"/>
    </source>
</evidence>
<dbReference type="CTD" id="8230583"/>
<accession>E0VTR9</accession>
<keyword evidence="4" id="KW-0804">Transcription</keyword>
<evidence type="ECO:0000256" key="3">
    <source>
        <dbReference type="ARBA" id="ARBA00023125"/>
    </source>
</evidence>
<dbReference type="Pfam" id="PF03615">
    <property type="entry name" value="GCM"/>
    <property type="match status" value="1"/>
</dbReference>
<protein>
    <submittedName>
        <fullName evidence="8">Transcription factor glial cells missing, putative</fullName>
    </submittedName>
</protein>
<dbReference type="SUPFAM" id="SSF90073">
    <property type="entry name" value="GCM domain"/>
    <property type="match status" value="1"/>
</dbReference>
<dbReference type="InParanoid" id="E0VTR9"/>
<name>E0VTR9_PEDHC</name>
<evidence type="ECO:0000256" key="4">
    <source>
        <dbReference type="ARBA" id="ARBA00023163"/>
    </source>
</evidence>
<keyword evidence="10" id="KW-1185">Reference proteome</keyword>
<organism>
    <name type="scientific">Pediculus humanus subsp. corporis</name>
    <name type="common">Body louse</name>
    <dbReference type="NCBI Taxonomy" id="121224"/>
    <lineage>
        <taxon>Eukaryota</taxon>
        <taxon>Metazoa</taxon>
        <taxon>Ecdysozoa</taxon>
        <taxon>Arthropoda</taxon>
        <taxon>Hexapoda</taxon>
        <taxon>Insecta</taxon>
        <taxon>Pterygota</taxon>
        <taxon>Neoptera</taxon>
        <taxon>Paraneoptera</taxon>
        <taxon>Psocodea</taxon>
        <taxon>Troctomorpha</taxon>
        <taxon>Phthiraptera</taxon>
        <taxon>Anoplura</taxon>
        <taxon>Pediculidae</taxon>
        <taxon>Pediculus</taxon>
    </lineage>
</organism>
<dbReference type="STRING" id="121224.E0VTR9"/>
<dbReference type="PROSITE" id="PS50807">
    <property type="entry name" value="GCM"/>
    <property type="match status" value="1"/>
</dbReference>
<evidence type="ECO:0000313" key="8">
    <source>
        <dbReference type="EMBL" id="EEB16775.1"/>
    </source>
</evidence>
<evidence type="ECO:0000313" key="10">
    <source>
        <dbReference type="Proteomes" id="UP000009046"/>
    </source>
</evidence>
<keyword evidence="5" id="KW-0539">Nucleus</keyword>